<sequence length="340" mass="36250">MTDAIPLTPREPRSLRRLPKAHLHVHLDGSYPFYAVEALARRRGVPFSVPQDFPDVWTFFDAYSTVPALVESHEDLAGLCRALVHAEAAEGVIYLEPAIEPQLYAPRIGSLEQVTLTILNAFAEASRDTGIEVGALLTINTDENFEIAEDLARIAANHAGRGVTGLGTAGFVEPGNLGRYRSSARIAQAVGLPVVSHAGQTGGADSIREALDELGATRISHGFRAIECSDLVDRLAEGRICCDMCPVSNVRLGVVADLARHPAPRLQAAGVPITLNADDPLWFSAGITDQYEIARSVWGLPDTAIASFAQAGALAAGMSMGTRDRLLGGVNAWLDKGNEP</sequence>
<evidence type="ECO:0000256" key="3">
    <source>
        <dbReference type="ARBA" id="ARBA00022723"/>
    </source>
</evidence>
<keyword evidence="3" id="KW-0479">Metal-binding</keyword>
<evidence type="ECO:0000256" key="5">
    <source>
        <dbReference type="ARBA" id="ARBA00022833"/>
    </source>
</evidence>
<dbReference type="GO" id="GO:0016787">
    <property type="term" value="F:hydrolase activity"/>
    <property type="evidence" value="ECO:0007669"/>
    <property type="project" value="UniProtKB-KW"/>
</dbReference>
<gene>
    <name evidence="7" type="ORF">QO014_000288</name>
</gene>
<dbReference type="EMBL" id="JAUSVO010000001">
    <property type="protein sequence ID" value="MDQ0435918.1"/>
    <property type="molecule type" value="Genomic_DNA"/>
</dbReference>
<evidence type="ECO:0000313" key="7">
    <source>
        <dbReference type="EMBL" id="MDQ0435918.1"/>
    </source>
</evidence>
<proteinExistence type="inferred from homology"/>
<dbReference type="NCBIfam" id="TIGR01430">
    <property type="entry name" value="aden_deam"/>
    <property type="match status" value="1"/>
</dbReference>
<dbReference type="InterPro" id="IPR006330">
    <property type="entry name" value="Ado/ade_deaminase"/>
</dbReference>
<protein>
    <submittedName>
        <fullName evidence="7">Adenosine deaminase</fullName>
        <ecNumber evidence="7">3.5.4.4</ecNumber>
    </submittedName>
</protein>
<evidence type="ECO:0000313" key="8">
    <source>
        <dbReference type="Proteomes" id="UP001241603"/>
    </source>
</evidence>
<dbReference type="PANTHER" id="PTHR43114:SF6">
    <property type="entry name" value="ADENINE DEAMINASE"/>
    <property type="match status" value="1"/>
</dbReference>
<dbReference type="Gene3D" id="3.20.20.140">
    <property type="entry name" value="Metal-dependent hydrolases"/>
    <property type="match status" value="1"/>
</dbReference>
<reference evidence="7 8" key="1">
    <citation type="submission" date="2023-07" db="EMBL/GenBank/DDBJ databases">
        <title>Genomic Encyclopedia of Type Strains, Phase IV (KMG-IV): sequencing the most valuable type-strain genomes for metagenomic binning, comparative biology and taxonomic classification.</title>
        <authorList>
            <person name="Goeker M."/>
        </authorList>
    </citation>
    <scope>NUCLEOTIDE SEQUENCE [LARGE SCALE GENOMIC DNA]</scope>
    <source>
        <strain evidence="7 8">B6-8</strain>
    </source>
</reference>
<keyword evidence="4 7" id="KW-0378">Hydrolase</keyword>
<organism evidence="7 8">
    <name type="scientific">Kaistia dalseonensis</name>
    <dbReference type="NCBI Taxonomy" id="410840"/>
    <lineage>
        <taxon>Bacteria</taxon>
        <taxon>Pseudomonadati</taxon>
        <taxon>Pseudomonadota</taxon>
        <taxon>Alphaproteobacteria</taxon>
        <taxon>Hyphomicrobiales</taxon>
        <taxon>Kaistiaceae</taxon>
        <taxon>Kaistia</taxon>
    </lineage>
</organism>
<dbReference type="PANTHER" id="PTHR43114">
    <property type="entry name" value="ADENINE DEAMINASE"/>
    <property type="match status" value="1"/>
</dbReference>
<keyword evidence="5" id="KW-0862">Zinc</keyword>
<dbReference type="SUPFAM" id="SSF51556">
    <property type="entry name" value="Metallo-dependent hydrolases"/>
    <property type="match status" value="1"/>
</dbReference>
<evidence type="ECO:0000256" key="2">
    <source>
        <dbReference type="ARBA" id="ARBA00006676"/>
    </source>
</evidence>
<feature type="domain" description="Adenosine deaminase" evidence="6">
    <location>
        <begin position="19"/>
        <end position="332"/>
    </location>
</feature>
<accession>A0ABU0H0T7</accession>
<comment type="caution">
    <text evidence="7">The sequence shown here is derived from an EMBL/GenBank/DDBJ whole genome shotgun (WGS) entry which is preliminary data.</text>
</comment>
<dbReference type="InterPro" id="IPR001365">
    <property type="entry name" value="A_deaminase_dom"/>
</dbReference>
<dbReference type="RefSeq" id="WP_266346873.1">
    <property type="nucleotide sequence ID" value="NZ_JAPKNG010000001.1"/>
</dbReference>
<dbReference type="Proteomes" id="UP001241603">
    <property type="component" value="Unassembled WGS sequence"/>
</dbReference>
<dbReference type="EC" id="3.5.4.4" evidence="7"/>
<dbReference type="InterPro" id="IPR032466">
    <property type="entry name" value="Metal_Hydrolase"/>
</dbReference>
<comment type="similarity">
    <text evidence="2">Belongs to the metallo-dependent hydrolases superfamily. Adenosine and AMP deaminases family.</text>
</comment>
<evidence type="ECO:0000256" key="4">
    <source>
        <dbReference type="ARBA" id="ARBA00022801"/>
    </source>
</evidence>
<name>A0ABU0H0T7_9HYPH</name>
<keyword evidence="8" id="KW-1185">Reference proteome</keyword>
<evidence type="ECO:0000256" key="1">
    <source>
        <dbReference type="ARBA" id="ARBA00001947"/>
    </source>
</evidence>
<dbReference type="Pfam" id="PF00962">
    <property type="entry name" value="A_deaminase"/>
    <property type="match status" value="1"/>
</dbReference>
<evidence type="ECO:0000259" key="6">
    <source>
        <dbReference type="Pfam" id="PF00962"/>
    </source>
</evidence>
<comment type="cofactor">
    <cofactor evidence="1">
        <name>Zn(2+)</name>
        <dbReference type="ChEBI" id="CHEBI:29105"/>
    </cofactor>
</comment>